<dbReference type="RefSeq" id="WP_305993401.1">
    <property type="nucleotide sequence ID" value="NZ_JAVAMP010000012.1"/>
</dbReference>
<comment type="caution">
    <text evidence="1">The sequence shown here is derived from an EMBL/GenBank/DDBJ whole genome shotgun (WGS) entry which is preliminary data.</text>
</comment>
<evidence type="ECO:0000313" key="1">
    <source>
        <dbReference type="EMBL" id="MDP5276089.1"/>
    </source>
</evidence>
<evidence type="ECO:0000313" key="2">
    <source>
        <dbReference type="Proteomes" id="UP001231941"/>
    </source>
</evidence>
<keyword evidence="2" id="KW-1185">Reference proteome</keyword>
<dbReference type="Proteomes" id="UP001231941">
    <property type="component" value="Unassembled WGS sequence"/>
</dbReference>
<accession>A0ABT9J565</accession>
<protein>
    <submittedName>
        <fullName evidence="1">Uncharacterized protein</fullName>
    </submittedName>
</protein>
<organism evidence="1 2">
    <name type="scientific">Chengkuizengella axinellae</name>
    <dbReference type="NCBI Taxonomy" id="3064388"/>
    <lineage>
        <taxon>Bacteria</taxon>
        <taxon>Bacillati</taxon>
        <taxon>Bacillota</taxon>
        <taxon>Bacilli</taxon>
        <taxon>Bacillales</taxon>
        <taxon>Paenibacillaceae</taxon>
        <taxon>Chengkuizengella</taxon>
    </lineage>
</organism>
<dbReference type="EMBL" id="JAVAMP010000012">
    <property type="protein sequence ID" value="MDP5276089.1"/>
    <property type="molecule type" value="Genomic_DNA"/>
</dbReference>
<name>A0ABT9J565_9BACL</name>
<proteinExistence type="predicted"/>
<gene>
    <name evidence="1" type="ORF">Q5Y73_18480</name>
</gene>
<sequence length="515" mass="60356">MILKNKMGLKGQETKPVALVRSFLNSIFDIEKSYGCKETYTIIENGKPKEHLLHHVTNADLQLATILLKFSNTKGEIYQTKPHSIYSMLIEYYEKPISLSQFYSSMKKFKLHAIIEEIKNEHTGLYNYKLNHFLNTEKNKIDFYVPLSPIVFTKAFYELSLPKKKLFYSVYLQQGGEKGKEIQRNLYSNKDSVQFSGLCNFLHRKDPYLIRKLLEEMSEPVYNGIPIFEKAKLVKEGKAYHKAIISIHPDLLVQKSEDTEYNDRIPVPVVYRRKANFIKKLLEGWGISEFVSLHDGYDFANLVRILKNYGYKVIRYAVYQLKKFVDDHVRFPGNVVEFILKEVRNKTQAVIVDIAVKTKVADYINPELNKTKRKYREWEFSSNLSYYGVKAIESSCKAALPLLKEKFGKPAKAHLKVNDYTFDIRLNDKDIYGFELVRQTAHRYLKDLRTYSELEYEAAERYIEQKNRGGFKQKTFIKEMLEQVHKLPSIEIVPVIPEDFKLEDFLVQNFIAKTQ</sequence>
<reference evidence="1 2" key="1">
    <citation type="submission" date="2023-08" db="EMBL/GenBank/DDBJ databases">
        <authorList>
            <person name="Park J.-S."/>
        </authorList>
    </citation>
    <scope>NUCLEOTIDE SEQUENCE [LARGE SCALE GENOMIC DNA]</scope>
    <source>
        <strain evidence="1 2">2205SS18-9</strain>
    </source>
</reference>